<dbReference type="RefSeq" id="WP_104739328.1">
    <property type="nucleotide sequence ID" value="NZ_BMHR01000015.1"/>
</dbReference>
<dbReference type="OrthoDB" id="7001373at2"/>
<reference evidence="2 3" key="1">
    <citation type="submission" date="2018-01" db="EMBL/GenBank/DDBJ databases">
        <title>Draft genome of the type strain Pseudomonas oceani DSM 100277 isolated from the deep water in Okinawa trough, northwestern Pacific Ocean.</title>
        <authorList>
            <person name="Gomila M."/>
            <person name="Mulet M."/>
            <person name="Garcia-Valdes E."/>
            <person name="Lalucat J."/>
        </authorList>
    </citation>
    <scope>NUCLEOTIDE SEQUENCE [LARGE SCALE GENOMIC DNA]</scope>
    <source>
        <strain evidence="2 3">DSM 100277</strain>
    </source>
</reference>
<protein>
    <recommendedName>
        <fullName evidence="4">Transmembrane protein</fullName>
    </recommendedName>
</protein>
<feature type="transmembrane region" description="Helical" evidence="1">
    <location>
        <begin position="89"/>
        <end position="107"/>
    </location>
</feature>
<dbReference type="Proteomes" id="UP000243451">
    <property type="component" value="Unassembled WGS sequence"/>
</dbReference>
<proteinExistence type="predicted"/>
<evidence type="ECO:0008006" key="4">
    <source>
        <dbReference type="Google" id="ProtNLM"/>
    </source>
</evidence>
<keyword evidence="3" id="KW-1185">Reference proteome</keyword>
<comment type="caution">
    <text evidence="2">The sequence shown here is derived from an EMBL/GenBank/DDBJ whole genome shotgun (WGS) entry which is preliminary data.</text>
</comment>
<sequence length="143" mass="15614">MRESAFRRLLRSSGRGYLLEAVVCFGSLVVLIGLGVLMLPMAFADEADTPFAWLLTVLLLGGLCGIWALIQLVSKVALPAREVASPRAIVIMLLLGVASLLTFYTQWSLSPAANLMLVVLPLIGSAHFLFLARDYLVQRNRRG</sequence>
<name>A0A2P4ES96_9GAMM</name>
<evidence type="ECO:0000313" key="3">
    <source>
        <dbReference type="Proteomes" id="UP000243451"/>
    </source>
</evidence>
<evidence type="ECO:0000256" key="1">
    <source>
        <dbReference type="SAM" id="Phobius"/>
    </source>
</evidence>
<feature type="transmembrane region" description="Helical" evidence="1">
    <location>
        <begin position="113"/>
        <end position="132"/>
    </location>
</feature>
<keyword evidence="1" id="KW-0812">Transmembrane</keyword>
<feature type="transmembrane region" description="Helical" evidence="1">
    <location>
        <begin position="21"/>
        <end position="44"/>
    </location>
</feature>
<organism evidence="2 3">
    <name type="scientific">Halopseudomonas oceani</name>
    <dbReference type="NCBI Taxonomy" id="1708783"/>
    <lineage>
        <taxon>Bacteria</taxon>
        <taxon>Pseudomonadati</taxon>
        <taxon>Pseudomonadota</taxon>
        <taxon>Gammaproteobacteria</taxon>
        <taxon>Pseudomonadales</taxon>
        <taxon>Pseudomonadaceae</taxon>
        <taxon>Halopseudomonas</taxon>
    </lineage>
</organism>
<feature type="transmembrane region" description="Helical" evidence="1">
    <location>
        <begin position="50"/>
        <end position="69"/>
    </location>
</feature>
<accession>A0A2P4ES96</accession>
<keyword evidence="1" id="KW-0472">Membrane</keyword>
<gene>
    <name evidence="2" type="ORF">C1949_15250</name>
</gene>
<dbReference type="AlphaFoldDB" id="A0A2P4ES96"/>
<evidence type="ECO:0000313" key="2">
    <source>
        <dbReference type="EMBL" id="POB01868.1"/>
    </source>
</evidence>
<keyword evidence="1" id="KW-1133">Transmembrane helix</keyword>
<dbReference type="EMBL" id="PPSK01000017">
    <property type="protein sequence ID" value="POB01868.1"/>
    <property type="molecule type" value="Genomic_DNA"/>
</dbReference>